<dbReference type="AlphaFoldDB" id="A0A1L9SVG3"/>
<dbReference type="STRING" id="1073090.A0A1L9SVG3"/>
<dbReference type="OrthoDB" id="2922289at2759"/>
<sequence length="712" mass="80698">MNPSASDTSSVLKELHRDLVRKYSRHGAKVEELWRSFGQGARVKAMKAGAANGEVLKNPTDRSMGNVYKMLPEWNLRDVTEPESDYLLDMLKHRATKTLVEQYQQGDAEFIFNSIRDNGLRHADESKLKYCFALFMDEQSYGRCMQVTDPARYQQTMSDLAFAVNARVCVPQTTGELIMQRQIYLLQSLNIIIEDILDMGSTTRASNTRSKKPEDVARAALEKLSIVPKPEKFSLAQVIASAQDQKSALQDDFDLCCTEPAFLEHVVNLWFFSRPELLQDEKGRILPLHTDKYISTAFVEVIHSSIAGVAVWDYLGRLLQELQDRPNDRTYRGIILQEISNICHFEYSRVQNIFKRYVQLKFGSKYFKRVSGAYDNGVARVTMKLKPDSLTREKPQDHYLLRLCQPENNAIKAISWIKKLDDLHKSFPAERDTMSEQELEAFGNLAVTASFVQALAASFPLPPNNLKKGHTYIPRLKALMAEIDQLKTEIDLSDYAVPIANLLEPGMAEGALKSLDQFIIDKTGTKIGFLYQDLNEGCLAELNAHYEQQKEKLDNLSKAAELAVPSVTETPSPVVVQERKEKLKTRPEHSSIYDITPASVAASSQPQPGETSPVFKVKPSSFKVFSTLFSRAVSRGSIAWADFEAAMANLKFSVMPKFGSVFTFFPPEDLDVQRSLTIHRPHQSRIEGYTLLRFANRLKRLYGWGEQSFEEE</sequence>
<evidence type="ECO:0008006" key="3">
    <source>
        <dbReference type="Google" id="ProtNLM"/>
    </source>
</evidence>
<evidence type="ECO:0000313" key="2">
    <source>
        <dbReference type="Proteomes" id="UP000184188"/>
    </source>
</evidence>
<organism evidence="1 2">
    <name type="scientific">Penicilliopsis zonata CBS 506.65</name>
    <dbReference type="NCBI Taxonomy" id="1073090"/>
    <lineage>
        <taxon>Eukaryota</taxon>
        <taxon>Fungi</taxon>
        <taxon>Dikarya</taxon>
        <taxon>Ascomycota</taxon>
        <taxon>Pezizomycotina</taxon>
        <taxon>Eurotiomycetes</taxon>
        <taxon>Eurotiomycetidae</taxon>
        <taxon>Eurotiales</taxon>
        <taxon>Aspergillaceae</taxon>
        <taxon>Penicilliopsis</taxon>
    </lineage>
</organism>
<dbReference type="PANTHER" id="PTHR40788:SF1">
    <property type="entry name" value="IPA PROTEIN"/>
    <property type="match status" value="1"/>
</dbReference>
<reference evidence="2" key="1">
    <citation type="journal article" date="2017" name="Genome Biol.">
        <title>Comparative genomics reveals high biological diversity and specific adaptations in the industrially and medically important fungal genus Aspergillus.</title>
        <authorList>
            <person name="de Vries R.P."/>
            <person name="Riley R."/>
            <person name="Wiebenga A."/>
            <person name="Aguilar-Osorio G."/>
            <person name="Amillis S."/>
            <person name="Uchima C.A."/>
            <person name="Anderluh G."/>
            <person name="Asadollahi M."/>
            <person name="Askin M."/>
            <person name="Barry K."/>
            <person name="Battaglia E."/>
            <person name="Bayram O."/>
            <person name="Benocci T."/>
            <person name="Braus-Stromeyer S.A."/>
            <person name="Caldana C."/>
            <person name="Canovas D."/>
            <person name="Cerqueira G.C."/>
            <person name="Chen F."/>
            <person name="Chen W."/>
            <person name="Choi C."/>
            <person name="Clum A."/>
            <person name="Dos Santos R.A."/>
            <person name="Damasio A.R."/>
            <person name="Diallinas G."/>
            <person name="Emri T."/>
            <person name="Fekete E."/>
            <person name="Flipphi M."/>
            <person name="Freyberg S."/>
            <person name="Gallo A."/>
            <person name="Gournas C."/>
            <person name="Habgood R."/>
            <person name="Hainaut M."/>
            <person name="Harispe M.L."/>
            <person name="Henrissat B."/>
            <person name="Hilden K.S."/>
            <person name="Hope R."/>
            <person name="Hossain A."/>
            <person name="Karabika E."/>
            <person name="Karaffa L."/>
            <person name="Karanyi Z."/>
            <person name="Krasevec N."/>
            <person name="Kuo A."/>
            <person name="Kusch H."/>
            <person name="LaButti K."/>
            <person name="Lagendijk E.L."/>
            <person name="Lapidus A."/>
            <person name="Levasseur A."/>
            <person name="Lindquist E."/>
            <person name="Lipzen A."/>
            <person name="Logrieco A.F."/>
            <person name="MacCabe A."/>
            <person name="Maekelae M.R."/>
            <person name="Malavazi I."/>
            <person name="Melin P."/>
            <person name="Meyer V."/>
            <person name="Mielnichuk N."/>
            <person name="Miskei M."/>
            <person name="Molnar A.P."/>
            <person name="Mule G."/>
            <person name="Ngan C.Y."/>
            <person name="Orejas M."/>
            <person name="Orosz E."/>
            <person name="Ouedraogo J.P."/>
            <person name="Overkamp K.M."/>
            <person name="Park H.-S."/>
            <person name="Perrone G."/>
            <person name="Piumi F."/>
            <person name="Punt P.J."/>
            <person name="Ram A.F."/>
            <person name="Ramon A."/>
            <person name="Rauscher S."/>
            <person name="Record E."/>
            <person name="Riano-Pachon D.M."/>
            <person name="Robert V."/>
            <person name="Roehrig J."/>
            <person name="Ruller R."/>
            <person name="Salamov A."/>
            <person name="Salih N.S."/>
            <person name="Samson R.A."/>
            <person name="Sandor E."/>
            <person name="Sanguinetti M."/>
            <person name="Schuetze T."/>
            <person name="Sepcic K."/>
            <person name="Shelest E."/>
            <person name="Sherlock G."/>
            <person name="Sophianopoulou V."/>
            <person name="Squina F.M."/>
            <person name="Sun H."/>
            <person name="Susca A."/>
            <person name="Todd R.B."/>
            <person name="Tsang A."/>
            <person name="Unkles S.E."/>
            <person name="van de Wiele N."/>
            <person name="van Rossen-Uffink D."/>
            <person name="Oliveira J.V."/>
            <person name="Vesth T.C."/>
            <person name="Visser J."/>
            <person name="Yu J.-H."/>
            <person name="Zhou M."/>
            <person name="Andersen M.R."/>
            <person name="Archer D.B."/>
            <person name="Baker S.E."/>
            <person name="Benoit I."/>
            <person name="Brakhage A.A."/>
            <person name="Braus G.H."/>
            <person name="Fischer R."/>
            <person name="Frisvad J.C."/>
            <person name="Goldman G.H."/>
            <person name="Houbraken J."/>
            <person name="Oakley B."/>
            <person name="Pocsi I."/>
            <person name="Scazzocchio C."/>
            <person name="Seiboth B."/>
            <person name="vanKuyk P.A."/>
            <person name="Wortman J."/>
            <person name="Dyer P.S."/>
            <person name="Grigoriev I.V."/>
        </authorList>
    </citation>
    <scope>NUCLEOTIDE SEQUENCE [LARGE SCALE GENOMIC DNA]</scope>
    <source>
        <strain evidence="2">CBS 506.65</strain>
    </source>
</reference>
<gene>
    <name evidence="1" type="ORF">ASPZODRAFT_11979</name>
</gene>
<dbReference type="PANTHER" id="PTHR40788">
    <property type="entry name" value="CLR5 DOMAIN-CONTAINING PROTEIN-RELATED"/>
    <property type="match status" value="1"/>
</dbReference>
<evidence type="ECO:0000313" key="1">
    <source>
        <dbReference type="EMBL" id="OJJ51136.1"/>
    </source>
</evidence>
<keyword evidence="2" id="KW-1185">Reference proteome</keyword>
<dbReference type="Proteomes" id="UP000184188">
    <property type="component" value="Unassembled WGS sequence"/>
</dbReference>
<accession>A0A1L9SVG3</accession>
<proteinExistence type="predicted"/>
<protein>
    <recommendedName>
        <fullName evidence="3">Ipa protein</fullName>
    </recommendedName>
</protein>
<dbReference type="EMBL" id="KV878336">
    <property type="protein sequence ID" value="OJJ51136.1"/>
    <property type="molecule type" value="Genomic_DNA"/>
</dbReference>
<dbReference type="VEuPathDB" id="FungiDB:ASPZODRAFT_11979"/>
<dbReference type="RefSeq" id="XP_022585646.1">
    <property type="nucleotide sequence ID" value="XM_022721232.1"/>
</dbReference>
<dbReference type="GeneID" id="34607697"/>
<name>A0A1L9SVG3_9EURO</name>